<dbReference type="OrthoDB" id="8116886at2"/>
<comment type="caution">
    <text evidence="1">The sequence shown here is derived from an EMBL/GenBank/DDBJ whole genome shotgun (WGS) entry which is preliminary data.</text>
</comment>
<keyword evidence="2" id="KW-1185">Reference proteome</keyword>
<organism evidence="1 2">
    <name type="scientific">Phyllobacterium sophorae</name>
    <dbReference type="NCBI Taxonomy" id="1520277"/>
    <lineage>
        <taxon>Bacteria</taxon>
        <taxon>Pseudomonadati</taxon>
        <taxon>Pseudomonadota</taxon>
        <taxon>Alphaproteobacteria</taxon>
        <taxon>Hyphomicrobiales</taxon>
        <taxon>Phyllobacteriaceae</taxon>
        <taxon>Phyllobacterium</taxon>
    </lineage>
</organism>
<proteinExistence type="predicted"/>
<reference evidence="2" key="1">
    <citation type="submission" date="2017-11" db="EMBL/GenBank/DDBJ databases">
        <authorList>
            <person name="Kuznetsova I."/>
            <person name="Sazanova A."/>
            <person name="Chirak E."/>
            <person name="Safronova V."/>
            <person name="Willems A."/>
        </authorList>
    </citation>
    <scope>NUCLEOTIDE SEQUENCE [LARGE SCALE GENOMIC DNA]</scope>
    <source>
        <strain evidence="2">CCBAU 03422</strain>
    </source>
</reference>
<evidence type="ECO:0000313" key="2">
    <source>
        <dbReference type="Proteomes" id="UP000241764"/>
    </source>
</evidence>
<evidence type="ECO:0008006" key="3">
    <source>
        <dbReference type="Google" id="ProtNLM"/>
    </source>
</evidence>
<accession>A0A2P7BLR6</accession>
<dbReference type="EMBL" id="PGGM01000001">
    <property type="protein sequence ID" value="PSH67403.1"/>
    <property type="molecule type" value="Genomic_DNA"/>
</dbReference>
<dbReference type="AlphaFoldDB" id="A0A2P7BLR6"/>
<dbReference type="RefSeq" id="WP_106662466.1">
    <property type="nucleotide sequence ID" value="NZ_PGGM01000001.1"/>
</dbReference>
<gene>
    <name evidence="1" type="ORF">CU103_03385</name>
</gene>
<dbReference type="Proteomes" id="UP000241764">
    <property type="component" value="Unassembled WGS sequence"/>
</dbReference>
<dbReference type="PROSITE" id="PS51257">
    <property type="entry name" value="PROKAR_LIPOPROTEIN"/>
    <property type="match status" value="1"/>
</dbReference>
<name>A0A2P7BLR6_9HYPH</name>
<protein>
    <recommendedName>
        <fullName evidence="3">Lipoprotein</fullName>
    </recommendedName>
</protein>
<sequence length="65" mass="6659">MRFVVLAALAAILGGCGGGAIERLNPAPASEAQYRLGGCQLRGRGVCKDMQEFSDDSAQTGATSN</sequence>
<evidence type="ECO:0000313" key="1">
    <source>
        <dbReference type="EMBL" id="PSH67403.1"/>
    </source>
</evidence>